<dbReference type="GO" id="GO:0005829">
    <property type="term" value="C:cytosol"/>
    <property type="evidence" value="ECO:0007669"/>
    <property type="project" value="TreeGrafter"/>
</dbReference>
<name>A0A370WUZ7_9GAMM</name>
<evidence type="ECO:0000259" key="3">
    <source>
        <dbReference type="Pfam" id="PF03358"/>
    </source>
</evidence>
<dbReference type="AlphaFoldDB" id="A0A370WUZ7"/>
<accession>A0A370WUZ7</accession>
<dbReference type="GO" id="GO:0016491">
    <property type="term" value="F:oxidoreductase activity"/>
    <property type="evidence" value="ECO:0007669"/>
    <property type="project" value="InterPro"/>
</dbReference>
<evidence type="ECO:0000256" key="2">
    <source>
        <dbReference type="ARBA" id="ARBA00022643"/>
    </source>
</evidence>
<keyword evidence="2" id="KW-0285">Flavoprotein</keyword>
<feature type="domain" description="NADPH-dependent FMN reductase-like" evidence="3">
    <location>
        <begin position="7"/>
        <end position="136"/>
    </location>
</feature>
<evidence type="ECO:0000256" key="1">
    <source>
        <dbReference type="ARBA" id="ARBA00001917"/>
    </source>
</evidence>
<dbReference type="InterPro" id="IPR029039">
    <property type="entry name" value="Flavoprotein-like_sf"/>
</dbReference>
<dbReference type="SUPFAM" id="SSF52218">
    <property type="entry name" value="Flavoproteins"/>
    <property type="match status" value="1"/>
</dbReference>
<sequence length="182" mass="18898">MSTAVRRVLCFSGSLRRISSNTAVLMAARVMAPADLSLALYTGLGALPLFNPDDDAVGLPGGVQALRAAVGHSDALLIACPEYAHGVPGAFKNLLDWLVGSLEFPDKPVLLINASARGSYHAQDALCEILRTMSARLLAPEPMPVALPGAGCTPEQILADPARRVELETVLSCLQAALAGAA</sequence>
<dbReference type="EMBL" id="QRBE01000010">
    <property type="protein sequence ID" value="RDS79856.1"/>
    <property type="molecule type" value="Genomic_DNA"/>
</dbReference>
<dbReference type="Gene3D" id="3.40.50.360">
    <property type="match status" value="1"/>
</dbReference>
<dbReference type="Pfam" id="PF03358">
    <property type="entry name" value="FMN_red"/>
    <property type="match status" value="1"/>
</dbReference>
<keyword evidence="5" id="KW-1185">Reference proteome</keyword>
<evidence type="ECO:0000313" key="4">
    <source>
        <dbReference type="EMBL" id="RDS79856.1"/>
    </source>
</evidence>
<reference evidence="4 5" key="1">
    <citation type="submission" date="2018-07" db="EMBL/GenBank/DDBJ databases">
        <title>Dyella monticola sp. nov. and Dyella psychrodurans sp. nov. isolated from monsoon evergreen broad-leaved forest soil of Dinghu Mountain, China.</title>
        <authorList>
            <person name="Gao Z."/>
            <person name="Qiu L."/>
        </authorList>
    </citation>
    <scope>NUCLEOTIDE SEQUENCE [LARGE SCALE GENOMIC DNA]</scope>
    <source>
        <strain evidence="4 5">4G-K06</strain>
    </source>
</reference>
<proteinExistence type="predicted"/>
<organism evidence="4 5">
    <name type="scientific">Dyella monticola</name>
    <dbReference type="NCBI Taxonomy" id="1927958"/>
    <lineage>
        <taxon>Bacteria</taxon>
        <taxon>Pseudomonadati</taxon>
        <taxon>Pseudomonadota</taxon>
        <taxon>Gammaproteobacteria</taxon>
        <taxon>Lysobacterales</taxon>
        <taxon>Rhodanobacteraceae</taxon>
        <taxon>Dyella</taxon>
    </lineage>
</organism>
<comment type="cofactor">
    <cofactor evidence="1">
        <name>FMN</name>
        <dbReference type="ChEBI" id="CHEBI:58210"/>
    </cofactor>
</comment>
<gene>
    <name evidence="4" type="ORF">DWU98_15545</name>
</gene>
<keyword evidence="2" id="KW-0288">FMN</keyword>
<dbReference type="Proteomes" id="UP000254258">
    <property type="component" value="Unassembled WGS sequence"/>
</dbReference>
<dbReference type="GO" id="GO:0010181">
    <property type="term" value="F:FMN binding"/>
    <property type="evidence" value="ECO:0007669"/>
    <property type="project" value="TreeGrafter"/>
</dbReference>
<dbReference type="PANTHER" id="PTHR30543:SF21">
    <property type="entry name" value="NAD(P)H-DEPENDENT FMN REDUCTASE LOT6"/>
    <property type="match status" value="1"/>
</dbReference>
<dbReference type="RefSeq" id="WP_115496488.1">
    <property type="nucleotide sequence ID" value="NZ_QRBE01000010.1"/>
</dbReference>
<dbReference type="InterPro" id="IPR005025">
    <property type="entry name" value="FMN_Rdtase-like_dom"/>
</dbReference>
<protein>
    <submittedName>
        <fullName evidence="4">NAD(P)H-dependent oxidoreductase</fullName>
    </submittedName>
</protein>
<dbReference type="OrthoDB" id="9812295at2"/>
<comment type="caution">
    <text evidence="4">The sequence shown here is derived from an EMBL/GenBank/DDBJ whole genome shotgun (WGS) entry which is preliminary data.</text>
</comment>
<evidence type="ECO:0000313" key="5">
    <source>
        <dbReference type="Proteomes" id="UP000254258"/>
    </source>
</evidence>
<dbReference type="PANTHER" id="PTHR30543">
    <property type="entry name" value="CHROMATE REDUCTASE"/>
    <property type="match status" value="1"/>
</dbReference>
<dbReference type="InterPro" id="IPR050712">
    <property type="entry name" value="NAD(P)H-dep_reductase"/>
</dbReference>